<dbReference type="GO" id="GO:0043571">
    <property type="term" value="P:maintenance of CRISPR repeat elements"/>
    <property type="evidence" value="ECO:0007669"/>
    <property type="project" value="InterPro"/>
</dbReference>
<organism evidence="1 2">
    <name type="scientific">Paragemmobacter aquarius</name>
    <dbReference type="NCBI Taxonomy" id="2169400"/>
    <lineage>
        <taxon>Bacteria</taxon>
        <taxon>Pseudomonadati</taxon>
        <taxon>Pseudomonadota</taxon>
        <taxon>Alphaproteobacteria</taxon>
        <taxon>Rhodobacterales</taxon>
        <taxon>Paracoccaceae</taxon>
        <taxon>Paragemmobacter</taxon>
    </lineage>
</organism>
<dbReference type="Gene3D" id="3.30.70.2660">
    <property type="match status" value="1"/>
</dbReference>
<dbReference type="GO" id="GO:0003723">
    <property type="term" value="F:RNA binding"/>
    <property type="evidence" value="ECO:0007669"/>
    <property type="project" value="InterPro"/>
</dbReference>
<evidence type="ECO:0000313" key="1">
    <source>
        <dbReference type="EMBL" id="AWB49184.1"/>
    </source>
</evidence>
<gene>
    <name evidence="1" type="primary">cas5e</name>
    <name evidence="1" type="ORF">HYN69_12320</name>
</gene>
<protein>
    <submittedName>
        <fullName evidence="1">Type I-E CRISPR-associated protein Cas5/CasD</fullName>
    </submittedName>
</protein>
<dbReference type="OrthoDB" id="5704083at2"/>
<dbReference type="KEGG" id="geh:HYN69_12320"/>
<dbReference type="InterPro" id="IPR021124">
    <property type="entry name" value="CRISPR-assoc_prot_Cas5"/>
</dbReference>
<dbReference type="CDD" id="cd09645">
    <property type="entry name" value="Cas5_I-E"/>
    <property type="match status" value="1"/>
</dbReference>
<dbReference type="AlphaFoldDB" id="A0A2S0UMY9"/>
<accession>A0A2S0UMY9</accession>
<reference evidence="1 2" key="1">
    <citation type="submission" date="2018-04" db="EMBL/GenBank/DDBJ databases">
        <title>Genome sequencing of Gemmobacter.</title>
        <authorList>
            <person name="Yi H."/>
            <person name="Baek M.-G."/>
        </authorList>
    </citation>
    <scope>NUCLEOTIDE SEQUENCE [LARGE SCALE GENOMIC DNA]</scope>
    <source>
        <strain evidence="1 2">HYN0069</strain>
    </source>
</reference>
<dbReference type="Pfam" id="PF09704">
    <property type="entry name" value="Cas_Cas5d"/>
    <property type="match status" value="1"/>
</dbReference>
<dbReference type="RefSeq" id="WP_108436001.1">
    <property type="nucleotide sequence ID" value="NZ_CP028918.1"/>
</dbReference>
<dbReference type="EMBL" id="CP028918">
    <property type="protein sequence ID" value="AWB49184.1"/>
    <property type="molecule type" value="Genomic_DNA"/>
</dbReference>
<dbReference type="GO" id="GO:0051607">
    <property type="term" value="P:defense response to virus"/>
    <property type="evidence" value="ECO:0007669"/>
    <property type="project" value="InterPro"/>
</dbReference>
<keyword evidence="2" id="KW-1185">Reference proteome</keyword>
<name>A0A2S0UMY9_9RHOB</name>
<dbReference type="Proteomes" id="UP000244496">
    <property type="component" value="Chromosome"/>
</dbReference>
<sequence>MMQPHLVFTLAATMAAMGDLAGHERRGSLLWPGRSAILGLMGAALGLRREDDFSALDAVSIGVAVFEQGAGLRDYHTVETIPTAVAKRPNSRPQALRADPLRNNTTITLRDYRVGVLYGVAVWGGPLETLCTALNSPQFTLYLGRKSCPLSAPPGARVVLADGPEAALTKMILPPWFAGRSATRFITDDDGTGGHVELRHDAPRDRQLWHFAPRRVAFHTVDIRPEGGA</sequence>
<dbReference type="InterPro" id="IPR010147">
    <property type="entry name" value="CRISPR-assoc_prot_CasD"/>
</dbReference>
<evidence type="ECO:0000313" key="2">
    <source>
        <dbReference type="Proteomes" id="UP000244496"/>
    </source>
</evidence>
<proteinExistence type="predicted"/>
<dbReference type="NCBIfam" id="TIGR01868">
    <property type="entry name" value="casD_Cas5e"/>
    <property type="match status" value="1"/>
</dbReference>